<reference evidence="2 3" key="1">
    <citation type="submission" date="2020-10" db="EMBL/GenBank/DDBJ databases">
        <title>Ramlibacter sp. HM2 16S ribosomal RNA gene Genome sequencing and assembly.</title>
        <authorList>
            <person name="Kang M."/>
        </authorList>
    </citation>
    <scope>NUCLEOTIDE SEQUENCE [LARGE SCALE GENOMIC DNA]</scope>
    <source>
        <strain evidence="2 3">HM2</strain>
    </source>
</reference>
<dbReference type="PANTHER" id="PTHR43169:SF3">
    <property type="entry name" value="ATPASE, PP-LOOP SUPERFAMILY-RELATED"/>
    <property type="match status" value="1"/>
</dbReference>
<dbReference type="NCBIfam" id="TIGR03573">
    <property type="entry name" value="WbuX"/>
    <property type="match status" value="1"/>
</dbReference>
<dbReference type="RefSeq" id="WP_193674892.1">
    <property type="nucleotide sequence ID" value="NZ_JADDIV010000001.1"/>
</dbReference>
<evidence type="ECO:0000259" key="1">
    <source>
        <dbReference type="Pfam" id="PF00733"/>
    </source>
</evidence>
<evidence type="ECO:0000313" key="3">
    <source>
        <dbReference type="Proteomes" id="UP000806285"/>
    </source>
</evidence>
<dbReference type="PANTHER" id="PTHR43169">
    <property type="entry name" value="EXSB FAMILY PROTEIN"/>
    <property type="match status" value="1"/>
</dbReference>
<organism evidence="2 3">
    <name type="scientific">Ramlibacter pallidus</name>
    <dbReference type="NCBI Taxonomy" id="2780087"/>
    <lineage>
        <taxon>Bacteria</taxon>
        <taxon>Pseudomonadati</taxon>
        <taxon>Pseudomonadota</taxon>
        <taxon>Betaproteobacteria</taxon>
        <taxon>Burkholderiales</taxon>
        <taxon>Comamonadaceae</taxon>
        <taxon>Ramlibacter</taxon>
    </lineage>
</organism>
<gene>
    <name evidence="2" type="ORF">IM787_01670</name>
</gene>
<dbReference type="SUPFAM" id="SSF52402">
    <property type="entry name" value="Adenine nucleotide alpha hydrolases-like"/>
    <property type="match status" value="1"/>
</dbReference>
<evidence type="ECO:0000313" key="2">
    <source>
        <dbReference type="EMBL" id="MBE7366265.1"/>
    </source>
</evidence>
<dbReference type="Pfam" id="PF00733">
    <property type="entry name" value="Asn_synthase"/>
    <property type="match status" value="1"/>
</dbReference>
<name>A0ABR9RYG3_9BURK</name>
<dbReference type="Gene3D" id="3.40.50.620">
    <property type="entry name" value="HUPs"/>
    <property type="match status" value="1"/>
</dbReference>
<dbReference type="InterPro" id="IPR020022">
    <property type="entry name" value="N-acetyl_sugar_amidoTrfase"/>
</dbReference>
<accession>A0ABR9RYG3</accession>
<keyword evidence="3" id="KW-1185">Reference proteome</keyword>
<dbReference type="InterPro" id="IPR014729">
    <property type="entry name" value="Rossmann-like_a/b/a_fold"/>
</dbReference>
<dbReference type="InterPro" id="IPR052188">
    <property type="entry name" value="Ni-pincer_cofactor_biosynth"/>
</dbReference>
<sequence>MNARPYQICSRCVMDTSDPDITFDEQGVCSHCRSYDAMVRSTVERASRGERQAELEAVVARMREAGKGRDYDCIMGLSGGVDSSYVAYTAARMGLRPLAVHFDSGWNSELAVNNIENIVKKLGIDLHTHVVDWEEMRDLQLAFFKASVANCDTPTDHAFPAVLYREAARHGIKYILSGTNYATEFILPPAWGYSSSDKRQLMDISRRFGTMRLREYPTIGFFAQYVWYPYVRGIKTVRLLNYIPYNKDEAKKTIAAELGWRDYGGKHYESVFTRFFQGYYLPVKFGYDKRRAHLASLINSGQMTREAALAELAHPTYDAALQQQDKEFVAKKLGVRPQDLDAIFAQPNRHYSDYRSNDWLLRTALKVKRAVAGV</sequence>
<feature type="domain" description="Asparagine synthetase" evidence="1">
    <location>
        <begin position="75"/>
        <end position="179"/>
    </location>
</feature>
<proteinExistence type="predicted"/>
<dbReference type="InterPro" id="IPR001962">
    <property type="entry name" value="Asn_synthase"/>
</dbReference>
<dbReference type="Proteomes" id="UP000806285">
    <property type="component" value="Unassembled WGS sequence"/>
</dbReference>
<dbReference type="CDD" id="cd01996">
    <property type="entry name" value="AANH_WbpG-like"/>
    <property type="match status" value="1"/>
</dbReference>
<comment type="caution">
    <text evidence="2">The sequence shown here is derived from an EMBL/GenBank/DDBJ whole genome shotgun (WGS) entry which is preliminary data.</text>
</comment>
<protein>
    <submittedName>
        <fullName evidence="2">N-acetyl sugar amidotransferase</fullName>
    </submittedName>
</protein>
<dbReference type="EMBL" id="JADDIV010000001">
    <property type="protein sequence ID" value="MBE7366265.1"/>
    <property type="molecule type" value="Genomic_DNA"/>
</dbReference>